<dbReference type="EMBL" id="ADMB01000024">
    <property type="protein sequence ID" value="EHR38756.1"/>
    <property type="molecule type" value="Genomic_DNA"/>
</dbReference>
<gene>
    <name evidence="2" type="ORF">HMPREF9454_00561</name>
</gene>
<evidence type="ECO:0000256" key="1">
    <source>
        <dbReference type="SAM" id="MobiDB-lite"/>
    </source>
</evidence>
<name>A0ABN0EKJ1_9FIRM</name>
<protein>
    <submittedName>
        <fullName evidence="2">Uncharacterized protein</fullName>
    </submittedName>
</protein>
<comment type="caution">
    <text evidence="2">The sequence shown here is derived from an EMBL/GenBank/DDBJ whole genome shotgun (WGS) entry which is preliminary data.</text>
</comment>
<proteinExistence type="predicted"/>
<organism evidence="2 3">
    <name type="scientific">Megamonas funiformis YIT 11815</name>
    <dbReference type="NCBI Taxonomy" id="742816"/>
    <lineage>
        <taxon>Bacteria</taxon>
        <taxon>Bacillati</taxon>
        <taxon>Bacillota</taxon>
        <taxon>Negativicutes</taxon>
        <taxon>Selenomonadales</taxon>
        <taxon>Selenomonadaceae</taxon>
        <taxon>Megamonas</taxon>
    </lineage>
</organism>
<feature type="region of interest" description="Disordered" evidence="1">
    <location>
        <begin position="308"/>
        <end position="327"/>
    </location>
</feature>
<sequence length="327" mass="37760">MNRLELIANNVFASNFNHTLHAYIDIAGGLVEGTLLGQIMYWFSPDKNGTIRAQIKKDGEYWIAKKRSDWWDEIRITDRQYDRAIKSLLDKNIIVIAKYKFCGLPTPHIRPNYEKIGELLDEYLCNINSKIDTKKSAQISAQNTTDVKTGITQSVKRELHKTQNGNYTKRNSHITEHTTENTTENNNICATETCAQAPQNIDEMFNKFWKAYPKRRDKKRAYKVFMKIKPNNELLQQMLDCIEREKKSLDWLKDNGQYIPYPSSWLNGERWNDEDITDTVTIIDNKPKAVPVVKNVALESLRSAAEKSTNTPALGDIGDMWGDDDDY</sequence>
<evidence type="ECO:0000313" key="2">
    <source>
        <dbReference type="EMBL" id="EHR38756.1"/>
    </source>
</evidence>
<evidence type="ECO:0000313" key="3">
    <source>
        <dbReference type="Proteomes" id="UP000005963"/>
    </source>
</evidence>
<dbReference type="Proteomes" id="UP000005963">
    <property type="component" value="Unassembled WGS sequence"/>
</dbReference>
<accession>A0ABN0EKJ1</accession>
<dbReference type="RefSeq" id="WP_008537783.1">
    <property type="nucleotide sequence ID" value="NZ_JH601090.1"/>
</dbReference>
<keyword evidence="3" id="KW-1185">Reference proteome</keyword>
<dbReference type="GeneID" id="62778734"/>
<reference evidence="2 3" key="1">
    <citation type="submission" date="2012-01" db="EMBL/GenBank/DDBJ databases">
        <title>The Genome Sequence of Megamonas funiformis YIT 11815.</title>
        <authorList>
            <consortium name="The Broad Institute Genome Sequencing Platform"/>
            <person name="Earl A."/>
            <person name="Ward D."/>
            <person name="Feldgarden M."/>
            <person name="Gevers D."/>
            <person name="Morotomi M."/>
            <person name="Young S.K."/>
            <person name="Zeng Q."/>
            <person name="Gargeya S."/>
            <person name="Fitzgerald M."/>
            <person name="Haas B."/>
            <person name="Abouelleil A."/>
            <person name="Alvarado L."/>
            <person name="Arachchi H.M."/>
            <person name="Berlin A."/>
            <person name="Chapman S.B."/>
            <person name="Gearin G."/>
            <person name="Goldberg J."/>
            <person name="Griggs A."/>
            <person name="Gujja S."/>
            <person name="Hansen M."/>
            <person name="Heiman D."/>
            <person name="Howarth C."/>
            <person name="Larimer J."/>
            <person name="Lui A."/>
            <person name="MacDonald P.J.P."/>
            <person name="McCowen C."/>
            <person name="Montmayeur A."/>
            <person name="Murphy C."/>
            <person name="Neiman D."/>
            <person name="Pearson M."/>
            <person name="Priest M."/>
            <person name="Roberts A."/>
            <person name="Saif S."/>
            <person name="Shea T."/>
            <person name="Sisk P."/>
            <person name="Stolte C."/>
            <person name="Sykes S."/>
            <person name="Wortman J."/>
            <person name="Nusbaum C."/>
            <person name="Birren B."/>
        </authorList>
    </citation>
    <scope>NUCLEOTIDE SEQUENCE [LARGE SCALE GENOMIC DNA]</scope>
    <source>
        <strain evidence="2 3">YIT 11815</strain>
    </source>
</reference>